<dbReference type="InterPro" id="IPR025287">
    <property type="entry name" value="WAK_GUB"/>
</dbReference>
<feature type="domain" description="Wall-associated receptor kinase galacturonan-binding" evidence="4">
    <location>
        <begin position="28"/>
        <end position="93"/>
    </location>
</feature>
<dbReference type="Proteomes" id="UP001172457">
    <property type="component" value="Chromosome 5"/>
</dbReference>
<organism evidence="5 6">
    <name type="scientific">Centaurea solstitialis</name>
    <name type="common">yellow star-thistle</name>
    <dbReference type="NCBI Taxonomy" id="347529"/>
    <lineage>
        <taxon>Eukaryota</taxon>
        <taxon>Viridiplantae</taxon>
        <taxon>Streptophyta</taxon>
        <taxon>Embryophyta</taxon>
        <taxon>Tracheophyta</taxon>
        <taxon>Spermatophyta</taxon>
        <taxon>Magnoliopsida</taxon>
        <taxon>eudicotyledons</taxon>
        <taxon>Gunneridae</taxon>
        <taxon>Pentapetalae</taxon>
        <taxon>asterids</taxon>
        <taxon>campanulids</taxon>
        <taxon>Asterales</taxon>
        <taxon>Asteraceae</taxon>
        <taxon>Carduoideae</taxon>
        <taxon>Cardueae</taxon>
        <taxon>Centaureinae</taxon>
        <taxon>Centaurea</taxon>
    </lineage>
</organism>
<dbReference type="Pfam" id="PF13947">
    <property type="entry name" value="GUB_WAK_bind"/>
    <property type="match status" value="1"/>
</dbReference>
<dbReference type="GO" id="GO:0016020">
    <property type="term" value="C:membrane"/>
    <property type="evidence" value="ECO:0007669"/>
    <property type="project" value="UniProtKB-SubCell"/>
</dbReference>
<comment type="caution">
    <text evidence="5">The sequence shown here is derived from an EMBL/GenBank/DDBJ whole genome shotgun (WGS) entry which is preliminary data.</text>
</comment>
<proteinExistence type="predicted"/>
<feature type="signal peptide" evidence="3">
    <location>
        <begin position="1"/>
        <end position="23"/>
    </location>
</feature>
<keyword evidence="6" id="KW-1185">Reference proteome</keyword>
<accession>A0AA38WHV3</accession>
<evidence type="ECO:0000313" key="6">
    <source>
        <dbReference type="Proteomes" id="UP001172457"/>
    </source>
</evidence>
<keyword evidence="2 3" id="KW-0732">Signal</keyword>
<evidence type="ECO:0000256" key="3">
    <source>
        <dbReference type="SAM" id="SignalP"/>
    </source>
</evidence>
<evidence type="ECO:0000256" key="1">
    <source>
        <dbReference type="ARBA" id="ARBA00004167"/>
    </source>
</evidence>
<protein>
    <recommendedName>
        <fullName evidence="4">Wall-associated receptor kinase galacturonan-binding domain-containing protein</fullName>
    </recommendedName>
</protein>
<reference evidence="5" key="1">
    <citation type="submission" date="2023-03" db="EMBL/GenBank/DDBJ databases">
        <title>Chromosome-scale reference genome and RAD-based genetic map of yellow starthistle (Centaurea solstitialis) reveal putative structural variation and QTLs associated with invader traits.</title>
        <authorList>
            <person name="Reatini B."/>
            <person name="Cang F.A."/>
            <person name="Jiang Q."/>
            <person name="Mckibben M.T.W."/>
            <person name="Barker M.S."/>
            <person name="Rieseberg L.H."/>
            <person name="Dlugosch K.M."/>
        </authorList>
    </citation>
    <scope>NUCLEOTIDE SEQUENCE</scope>
    <source>
        <strain evidence="5">CAN-66</strain>
        <tissue evidence="5">Leaf</tissue>
    </source>
</reference>
<dbReference type="AlphaFoldDB" id="A0AA38WHV3"/>
<feature type="chain" id="PRO_5041344319" description="Wall-associated receptor kinase galacturonan-binding domain-containing protein" evidence="3">
    <location>
        <begin position="24"/>
        <end position="184"/>
    </location>
</feature>
<dbReference type="EMBL" id="JARYMX010000005">
    <property type="protein sequence ID" value="KAJ9549006.1"/>
    <property type="molecule type" value="Genomic_DNA"/>
</dbReference>
<evidence type="ECO:0000259" key="4">
    <source>
        <dbReference type="Pfam" id="PF13947"/>
    </source>
</evidence>
<evidence type="ECO:0000313" key="5">
    <source>
        <dbReference type="EMBL" id="KAJ9549006.1"/>
    </source>
</evidence>
<dbReference type="PANTHER" id="PTHR33138">
    <property type="entry name" value="OS01G0690200 PROTEIN"/>
    <property type="match status" value="1"/>
</dbReference>
<gene>
    <name evidence="5" type="ORF">OSB04_021549</name>
</gene>
<sequence length="184" mass="20536">MKQHVASTLKLVIFFLFFKQSFSSYELCAPKPCGHDDTSINFPFFTPGPEGSLCGYPGFEVQCHENGSLVLPISGNDYLVKDIYYKNNSMRLVTTQNITCPSALANITLDPYQFQLGNDSVTRELVFLMNCSKELPNNLSRYKIGSCSHDDILLVMLSDDPNLGMGREVCAHVVVAPVQVYYNT</sequence>
<comment type="subcellular location">
    <subcellularLocation>
        <location evidence="1">Membrane</location>
        <topology evidence="1">Single-pass membrane protein</topology>
    </subcellularLocation>
</comment>
<dbReference type="GO" id="GO:0030247">
    <property type="term" value="F:polysaccharide binding"/>
    <property type="evidence" value="ECO:0007669"/>
    <property type="project" value="InterPro"/>
</dbReference>
<dbReference type="PANTHER" id="PTHR33138:SF27">
    <property type="entry name" value="WALL-ASSOCIATED RECEPTOR KINASE C-TERMINAL DOMAIN-CONTAINING PROTEIN"/>
    <property type="match status" value="1"/>
</dbReference>
<evidence type="ECO:0000256" key="2">
    <source>
        <dbReference type="ARBA" id="ARBA00022729"/>
    </source>
</evidence>
<name>A0AA38WHV3_9ASTR</name>